<dbReference type="eggNOG" id="KOG3765">
    <property type="taxonomic scope" value="Eukaryota"/>
</dbReference>
<dbReference type="PANTHER" id="PTHR47411:SF1">
    <property type="entry name" value="B3GNT1, BETA-1,3-N-ACETYLGUCOSAMINYLTRANSFERASE 1, HOMOLOG"/>
    <property type="match status" value="1"/>
</dbReference>
<organism evidence="1 2">
    <name type="scientific">Caenorhabditis elegans</name>
    <dbReference type="NCBI Taxonomy" id="6239"/>
    <lineage>
        <taxon>Eukaryota</taxon>
        <taxon>Metazoa</taxon>
        <taxon>Ecdysozoa</taxon>
        <taxon>Nematoda</taxon>
        <taxon>Chromadorea</taxon>
        <taxon>Rhabditida</taxon>
        <taxon>Rhabditina</taxon>
        <taxon>Rhabditomorpha</taxon>
        <taxon>Rhabditoidea</taxon>
        <taxon>Rhabditidae</taxon>
        <taxon>Peloderinae</taxon>
        <taxon>Caenorhabditis</taxon>
    </lineage>
</organism>
<evidence type="ECO:0000313" key="1">
    <source>
        <dbReference type="EMBL" id="CAB04495.1"/>
    </source>
</evidence>
<dbReference type="PhylomeDB" id="O45584"/>
<proteinExistence type="predicted"/>
<dbReference type="AGR" id="WB:WBGene00010167"/>
<sequence>MLKISSRFTPFALFLLFSILLCLWFLKKYSQDLSRISIELYENEFCIGYNFLEATEKFREDGLEPVTLAIHGTSDVLEVVEKKPSNWDGPISFGMFVDYHSQKALEYVAMLHQCDKEFGEKVTVHYVFRTSPSQMDCPVITPDVSVNCDEFRRNRKQLLKEITSPFQIYPINLMRNVARRGATSDLHLIVDADMTMSSDFARKVKPIANRIIDGKQRQVLVVRRFETNEDEIPLEVEQLKMGFENQKVFEFHHNFFFIGHKIPDVEKWFHASKTENEVTAWEIPYSGNAWEVQVILHRNDMYNAEYFPSRIRDMQSLIYGLCRANYTFNLLSHVFNVHQGIKEDDTMYSKVVTAHSKRYGRNRAFSRYVHEMNTAYPGTIQRCGKFEM</sequence>
<dbReference type="SMR" id="O45584"/>
<dbReference type="CAZy" id="GT49">
    <property type="family name" value="Glycosyltransferase Family 49"/>
</dbReference>
<dbReference type="PaxDb" id="6239-F56H6.6"/>
<dbReference type="WormBase" id="F56H6.6">
    <property type="protein sequence ID" value="CE16134"/>
    <property type="gene ID" value="WBGene00010167"/>
    <property type="gene designation" value="bgnt-1.6"/>
</dbReference>
<dbReference type="UCSC" id="F56H6.6">
    <property type="organism name" value="c. elegans"/>
</dbReference>
<dbReference type="AlphaFoldDB" id="O45584"/>
<dbReference type="RefSeq" id="NP_493107.1">
    <property type="nucleotide sequence ID" value="NM_060706.2"/>
</dbReference>
<name>O45584_CAEEL</name>
<dbReference type="InParanoid" id="O45584"/>
<dbReference type="STRING" id="6239.F56H6.6.1"/>
<dbReference type="Pfam" id="PF13896">
    <property type="entry name" value="Glyco_transf_49"/>
    <property type="match status" value="1"/>
</dbReference>
<protein>
    <submittedName>
        <fullName evidence="1">B3GNT1, Beta-1,3-N-acetylGucosamiNylTransferase 1, homolog</fullName>
    </submittedName>
</protein>
<dbReference type="GeneID" id="186417"/>
<dbReference type="PIR" id="T22799">
    <property type="entry name" value="T22799"/>
</dbReference>
<dbReference type="OrthoDB" id="9974378at2759"/>
<dbReference type="HOGENOM" id="CLU_062306_0_0_1"/>
<dbReference type="KEGG" id="cel:CELE_F56H6.6"/>
<dbReference type="FunCoup" id="O45584">
    <property type="interactions" value="536"/>
</dbReference>
<evidence type="ECO:0000313" key="2">
    <source>
        <dbReference type="Proteomes" id="UP000001940"/>
    </source>
</evidence>
<dbReference type="PANTHER" id="PTHR47411">
    <property type="entry name" value="B3GNT1, BETA-1,3-N-ACETYLGUCOSAMINYLTRANSFERASE 1, HOMOLOG"/>
    <property type="match status" value="1"/>
</dbReference>
<dbReference type="EMBL" id="BX284601">
    <property type="protein sequence ID" value="CAB04495.1"/>
    <property type="molecule type" value="Genomic_DNA"/>
</dbReference>
<reference evidence="1 2" key="1">
    <citation type="journal article" date="1998" name="Science">
        <title>Genome sequence of the nematode C. elegans: a platform for investigating biology.</title>
        <authorList>
            <consortium name="The C. elegans sequencing consortium"/>
            <person name="Sulson J.E."/>
            <person name="Waterston R."/>
        </authorList>
    </citation>
    <scope>NUCLEOTIDE SEQUENCE [LARGE SCALE GENOMIC DNA]</scope>
    <source>
        <strain evidence="1 2">Bristol N2</strain>
    </source>
</reference>
<evidence type="ECO:0000313" key="3">
    <source>
        <dbReference type="WormBase" id="F56H6.6"/>
    </source>
</evidence>
<dbReference type="CTD" id="186417"/>
<dbReference type="Bgee" id="WBGene00010167">
    <property type="expression patterns" value="Expressed in adult organism and 1 other cell type or tissue"/>
</dbReference>
<dbReference type="Proteomes" id="UP000001940">
    <property type="component" value="Chromosome I"/>
</dbReference>
<gene>
    <name evidence="1 3" type="primary">bgnt-1.6</name>
    <name evidence="1" type="ORF">CELE_F56H6.6</name>
    <name evidence="3" type="ORF">F56H6.6</name>
</gene>
<keyword evidence="2" id="KW-1185">Reference proteome</keyword>
<accession>O45584</accession>
<dbReference type="OMA" id="MDICEAC"/>